<evidence type="ECO:0000259" key="1">
    <source>
        <dbReference type="Pfam" id="PF13579"/>
    </source>
</evidence>
<evidence type="ECO:0000313" key="2">
    <source>
        <dbReference type="EMBL" id="MDC7717897.1"/>
    </source>
</evidence>
<dbReference type="EMBL" id="JAQQLF010000014">
    <property type="protein sequence ID" value="MDC7717897.1"/>
    <property type="molecule type" value="Genomic_DNA"/>
</dbReference>
<keyword evidence="3" id="KW-1185">Reference proteome</keyword>
<protein>
    <submittedName>
        <fullName evidence="2">Glycosyltransferase family 4 protein</fullName>
    </submittedName>
</protein>
<name>A0ABT5IZA4_9NEIS</name>
<evidence type="ECO:0000313" key="3">
    <source>
        <dbReference type="Proteomes" id="UP001219956"/>
    </source>
</evidence>
<dbReference type="Proteomes" id="UP001219956">
    <property type="component" value="Unassembled WGS sequence"/>
</dbReference>
<dbReference type="PANTHER" id="PTHR12526:SF622">
    <property type="entry name" value="GLYCOSYLTRANSFERASE (GROUP I)"/>
    <property type="match status" value="1"/>
</dbReference>
<dbReference type="SUPFAM" id="SSF53756">
    <property type="entry name" value="UDP-Glycosyltransferase/glycogen phosphorylase"/>
    <property type="match status" value="1"/>
</dbReference>
<accession>A0ABT5IZA4</accession>
<dbReference type="PANTHER" id="PTHR12526">
    <property type="entry name" value="GLYCOSYLTRANSFERASE"/>
    <property type="match status" value="1"/>
</dbReference>
<dbReference type="CDD" id="cd03794">
    <property type="entry name" value="GT4_WbuB-like"/>
    <property type="match status" value="1"/>
</dbReference>
<reference evidence="2 3" key="1">
    <citation type="submission" date="2023-01" db="EMBL/GenBank/DDBJ databases">
        <title>Novel species of the genus Vogesella isolated from rivers.</title>
        <authorList>
            <person name="Lu H."/>
        </authorList>
    </citation>
    <scope>NUCLEOTIDE SEQUENCE [LARGE SCALE GENOMIC DNA]</scope>
    <source>
        <strain evidence="2 3">DC21W</strain>
    </source>
</reference>
<dbReference type="InterPro" id="IPR028098">
    <property type="entry name" value="Glyco_trans_4-like_N"/>
</dbReference>
<comment type="caution">
    <text evidence="2">The sequence shown here is derived from an EMBL/GenBank/DDBJ whole genome shotgun (WGS) entry which is preliminary data.</text>
</comment>
<sequence length="408" mass="45004">MNILLINHYAGSIRHGMEFRPYYMAREWQKLGHKVMIVAATESHVRTVRPVSDKSVSIEDIDGITYAWLRTTKYNGNGVGRVINMFSFLGQLFRHASALLGSFKPDVVIASSTYPLDIWPARHIARKYGAKLVFEVHDLWPLSPIELGGMSPKHPFIRLLQCAEDYAYKHADHVVSMLPNVKDYMVSRGMVRGKLHIVPNGICPEDWLDAPVSADHETVVRLQSLKAAGKRIVGYAGTHGVANALDTVLDAAALTTDDSIAYVLVGSGPDKDALMARAKQMSLHNIHFLSPVPKGLIPCVLQYFDVAYIGLQSQPLFRFGIAPNKLMDYMMAGRPVIMAINAGNDPVAEAACGMTISPENPALLYQAVSDLLAVPGDERVAMGKRGRNYVLQHHAYEQLASSFLSILK</sequence>
<feature type="domain" description="Glycosyltransferase subfamily 4-like N-terminal" evidence="1">
    <location>
        <begin position="16"/>
        <end position="201"/>
    </location>
</feature>
<gene>
    <name evidence="2" type="ORF">PQU95_11810</name>
</gene>
<organism evidence="2 3">
    <name type="scientific">Vogesella aquatica</name>
    <dbReference type="NCBI Taxonomy" id="2984206"/>
    <lineage>
        <taxon>Bacteria</taxon>
        <taxon>Pseudomonadati</taxon>
        <taxon>Pseudomonadota</taxon>
        <taxon>Betaproteobacteria</taxon>
        <taxon>Neisseriales</taxon>
        <taxon>Chromobacteriaceae</taxon>
        <taxon>Vogesella</taxon>
    </lineage>
</organism>
<proteinExistence type="predicted"/>
<dbReference type="Pfam" id="PF13692">
    <property type="entry name" value="Glyco_trans_1_4"/>
    <property type="match status" value="1"/>
</dbReference>
<dbReference type="Pfam" id="PF13579">
    <property type="entry name" value="Glyco_trans_4_4"/>
    <property type="match status" value="1"/>
</dbReference>
<dbReference type="Gene3D" id="3.40.50.2000">
    <property type="entry name" value="Glycogen Phosphorylase B"/>
    <property type="match status" value="2"/>
</dbReference>
<dbReference type="RefSeq" id="WP_272752207.1">
    <property type="nucleotide sequence ID" value="NZ_JAQQLF010000014.1"/>
</dbReference>